<dbReference type="GO" id="GO:0005886">
    <property type="term" value="C:plasma membrane"/>
    <property type="evidence" value="ECO:0007669"/>
    <property type="project" value="UniProtKB-SubCell"/>
</dbReference>
<evidence type="ECO:0000256" key="4">
    <source>
        <dbReference type="ARBA" id="ARBA00022519"/>
    </source>
</evidence>
<keyword evidence="4" id="KW-0997">Cell inner membrane</keyword>
<keyword evidence="6" id="KW-0645">Protease</keyword>
<evidence type="ECO:0000313" key="18">
    <source>
        <dbReference type="EMBL" id="EAR52012.1"/>
    </source>
</evidence>
<dbReference type="SUPFAM" id="SSF56519">
    <property type="entry name" value="Penicillin binding protein dimerisation domain"/>
    <property type="match status" value="1"/>
</dbReference>
<keyword evidence="3" id="KW-1003">Cell membrane</keyword>
<dbReference type="GO" id="GO:0008658">
    <property type="term" value="F:penicillin binding"/>
    <property type="evidence" value="ECO:0007669"/>
    <property type="project" value="InterPro"/>
</dbReference>
<evidence type="ECO:0000256" key="12">
    <source>
        <dbReference type="ARBA" id="ARBA00023136"/>
    </source>
</evidence>
<feature type="transmembrane region" description="Helical" evidence="15">
    <location>
        <begin position="20"/>
        <end position="38"/>
    </location>
</feature>
<dbReference type="GO" id="GO:0009252">
    <property type="term" value="P:peptidoglycan biosynthetic process"/>
    <property type="evidence" value="ECO:0007669"/>
    <property type="project" value="UniProtKB-KW"/>
</dbReference>
<dbReference type="PANTHER" id="PTHR30627:SF2">
    <property type="entry name" value="PEPTIDOGLYCAN D,D-TRANSPEPTIDASE MRDA"/>
    <property type="match status" value="1"/>
</dbReference>
<feature type="domain" description="Penicillin-binding protein dimerisation" evidence="17">
    <location>
        <begin position="63"/>
        <end position="238"/>
    </location>
</feature>
<feature type="compositionally biased region" description="Basic and acidic residues" evidence="14">
    <location>
        <begin position="623"/>
        <end position="648"/>
    </location>
</feature>
<dbReference type="InterPro" id="IPR005311">
    <property type="entry name" value="PBP_dimer"/>
</dbReference>
<sequence>MKRPTKDLARSARVVTRRGLVLAGAQLGVMGLLGWRMHAMQVEQADEFRLLAEENRVNLRLLPPARGLIVDRDGRKLAENEQNYRIVIVREDAGDVDETLRRLQRLIAVEPEAIERAKEEMMRVSPFVPVTIVERVPWEDVARVTVNAPSLHGIVAEVGLSRFYNRTEETAHVVGYVGPVSDYDLTRGYLASDDDPLLKIPRFQVGKTGVEARLEHVLRGSAGTKRIEVNAVGRVMRELGRQEGIKGKDVQLTIDLELQAYMNQRLDTESASAVLIDLEDGDIRAIGSTPSFDPNLFVRGISVADWTRLNEDKYRPLASKAVQDAYPPGSTFKMVTALAALEGGEVDSEETVYCPGHMEVSGLRFHCWRRGGHGNINLHESLKQSCDVYYYDVGQRIGIDKIAEMARRLGLGQRHDIPMSAVTEGIAPDKAWKRGFNGEEWRIGDTVNASIGQGYVLTSPLQLAVMVARIATGRSLTPRLVRSIDGVPEPSGRGEALGLNENNLRKVRDSMSSVVNHPRGTAHRVRIVAEEFQMAGKTGTSQVRRITAEERAAGVTSNADLPWERRDHGLFVAFAPLDKPRYAVAVVVEHGGGGSAASPLARDILLQALYGGTPPLEAYPSSEQDRIREQQELYERRAAERNDGRDRA</sequence>
<evidence type="ECO:0000313" key="19">
    <source>
        <dbReference type="Proteomes" id="UP000003635"/>
    </source>
</evidence>
<keyword evidence="11 15" id="KW-1133">Transmembrane helix</keyword>
<keyword evidence="8" id="KW-0378">Hydrolase</keyword>
<keyword evidence="13" id="KW-0961">Cell wall biogenesis/degradation</keyword>
<dbReference type="InterPro" id="IPR017790">
    <property type="entry name" value="Penicillin-binding_protein_2"/>
</dbReference>
<dbReference type="InterPro" id="IPR050515">
    <property type="entry name" value="Beta-lactam/transpept"/>
</dbReference>
<evidence type="ECO:0000259" key="16">
    <source>
        <dbReference type="Pfam" id="PF00905"/>
    </source>
</evidence>
<accession>Q2CGZ9</accession>
<evidence type="ECO:0000256" key="5">
    <source>
        <dbReference type="ARBA" id="ARBA00022645"/>
    </source>
</evidence>
<keyword evidence="12 15" id="KW-0472">Membrane</keyword>
<evidence type="ECO:0000256" key="11">
    <source>
        <dbReference type="ARBA" id="ARBA00022989"/>
    </source>
</evidence>
<dbReference type="STRING" id="314256.OG2516_13344"/>
<evidence type="ECO:0000256" key="3">
    <source>
        <dbReference type="ARBA" id="ARBA00022475"/>
    </source>
</evidence>
<dbReference type="InterPro" id="IPR001460">
    <property type="entry name" value="PCN-bd_Tpept"/>
</dbReference>
<proteinExistence type="predicted"/>
<dbReference type="PANTHER" id="PTHR30627">
    <property type="entry name" value="PEPTIDOGLYCAN D,D-TRANSPEPTIDASE"/>
    <property type="match status" value="1"/>
</dbReference>
<keyword evidence="10" id="KW-0573">Peptidoglycan synthesis</keyword>
<dbReference type="Gene3D" id="3.90.1310.10">
    <property type="entry name" value="Penicillin-binding protein 2a (Domain 2)"/>
    <property type="match status" value="1"/>
</dbReference>
<evidence type="ECO:0000256" key="7">
    <source>
        <dbReference type="ARBA" id="ARBA00022692"/>
    </source>
</evidence>
<dbReference type="AlphaFoldDB" id="Q2CGZ9"/>
<dbReference type="GO" id="GO:0071555">
    <property type="term" value="P:cell wall organization"/>
    <property type="evidence" value="ECO:0007669"/>
    <property type="project" value="UniProtKB-KW"/>
</dbReference>
<dbReference type="HOGENOM" id="CLU_009289_1_2_5"/>
<organism evidence="18 19">
    <name type="scientific">Oceanicola granulosus (strain ATCC BAA-861 / DSM 15982 / KCTC 12143 / HTCC2516)</name>
    <dbReference type="NCBI Taxonomy" id="314256"/>
    <lineage>
        <taxon>Bacteria</taxon>
        <taxon>Pseudomonadati</taxon>
        <taxon>Pseudomonadota</taxon>
        <taxon>Alphaproteobacteria</taxon>
        <taxon>Rhodobacterales</taxon>
        <taxon>Roseobacteraceae</taxon>
        <taxon>Oceanicola</taxon>
    </lineage>
</organism>
<evidence type="ECO:0000256" key="8">
    <source>
        <dbReference type="ARBA" id="ARBA00022801"/>
    </source>
</evidence>
<dbReference type="OrthoDB" id="9766847at2"/>
<dbReference type="GO" id="GO:0009002">
    <property type="term" value="F:serine-type D-Ala-D-Ala carboxypeptidase activity"/>
    <property type="evidence" value="ECO:0007669"/>
    <property type="project" value="InterPro"/>
</dbReference>
<name>Q2CGZ9_OCEGH</name>
<comment type="caution">
    <text evidence="18">The sequence shown here is derived from an EMBL/GenBank/DDBJ whole genome shotgun (WGS) entry which is preliminary data.</text>
</comment>
<evidence type="ECO:0000256" key="10">
    <source>
        <dbReference type="ARBA" id="ARBA00022984"/>
    </source>
</evidence>
<reference evidence="18 19" key="1">
    <citation type="journal article" date="2010" name="J. Bacteriol.">
        <title>Genome sequences of Oceanicola granulosus HTCC2516(T) and Oceanicola batsensis HTCC2597(TDelta).</title>
        <authorList>
            <person name="Thrash J.C."/>
            <person name="Cho J.C."/>
            <person name="Vergin K.L."/>
            <person name="Giovannoni S.J."/>
        </authorList>
    </citation>
    <scope>NUCLEOTIDE SEQUENCE [LARGE SCALE GENOMIC DNA]</scope>
    <source>
        <strain evidence="19">ATCC BAA-861 / DSM 15982 / KCTC 12143 / HTCC2516</strain>
    </source>
</reference>
<evidence type="ECO:0000256" key="9">
    <source>
        <dbReference type="ARBA" id="ARBA00022960"/>
    </source>
</evidence>
<protein>
    <submittedName>
        <fullName evidence="18">Penicillin-binding protein 2</fullName>
    </submittedName>
</protein>
<dbReference type="eggNOG" id="COG0768">
    <property type="taxonomic scope" value="Bacteria"/>
</dbReference>
<feature type="domain" description="Penicillin-binding protein transpeptidase" evidence="16">
    <location>
        <begin position="272"/>
        <end position="605"/>
    </location>
</feature>
<evidence type="ECO:0000259" key="17">
    <source>
        <dbReference type="Pfam" id="PF03717"/>
    </source>
</evidence>
<evidence type="ECO:0000256" key="13">
    <source>
        <dbReference type="ARBA" id="ARBA00023316"/>
    </source>
</evidence>
<dbReference type="NCBIfam" id="TIGR03423">
    <property type="entry name" value="pbp2_mrdA"/>
    <property type="match status" value="1"/>
</dbReference>
<evidence type="ECO:0000256" key="14">
    <source>
        <dbReference type="SAM" id="MobiDB-lite"/>
    </source>
</evidence>
<keyword evidence="7 15" id="KW-0812">Transmembrane</keyword>
<evidence type="ECO:0000256" key="15">
    <source>
        <dbReference type="SAM" id="Phobius"/>
    </source>
</evidence>
<dbReference type="SUPFAM" id="SSF56601">
    <property type="entry name" value="beta-lactamase/transpeptidase-like"/>
    <property type="match status" value="1"/>
</dbReference>
<dbReference type="GO" id="GO:0006508">
    <property type="term" value="P:proteolysis"/>
    <property type="evidence" value="ECO:0007669"/>
    <property type="project" value="UniProtKB-KW"/>
</dbReference>
<dbReference type="GO" id="GO:0008360">
    <property type="term" value="P:regulation of cell shape"/>
    <property type="evidence" value="ECO:0007669"/>
    <property type="project" value="UniProtKB-KW"/>
</dbReference>
<dbReference type="EMBL" id="AAOT01000007">
    <property type="protein sequence ID" value="EAR52012.1"/>
    <property type="molecule type" value="Genomic_DNA"/>
</dbReference>
<gene>
    <name evidence="18" type="ORF">OG2516_13344</name>
</gene>
<dbReference type="Pfam" id="PF00905">
    <property type="entry name" value="Transpeptidase"/>
    <property type="match status" value="1"/>
</dbReference>
<feature type="region of interest" description="Disordered" evidence="14">
    <location>
        <begin position="616"/>
        <end position="648"/>
    </location>
</feature>
<dbReference type="RefSeq" id="WP_007256122.1">
    <property type="nucleotide sequence ID" value="NZ_CH724108.1"/>
</dbReference>
<dbReference type="GO" id="GO:0071972">
    <property type="term" value="F:peptidoglycan L,D-transpeptidase activity"/>
    <property type="evidence" value="ECO:0007669"/>
    <property type="project" value="TreeGrafter"/>
</dbReference>
<dbReference type="InterPro" id="IPR012338">
    <property type="entry name" value="Beta-lactam/transpept-like"/>
</dbReference>
<keyword evidence="19" id="KW-1185">Reference proteome</keyword>
<evidence type="ECO:0000256" key="1">
    <source>
        <dbReference type="ARBA" id="ARBA00004167"/>
    </source>
</evidence>
<evidence type="ECO:0000256" key="2">
    <source>
        <dbReference type="ARBA" id="ARBA00004236"/>
    </source>
</evidence>
<dbReference type="InterPro" id="IPR036138">
    <property type="entry name" value="PBP_dimer_sf"/>
</dbReference>
<keyword evidence="5" id="KW-0121">Carboxypeptidase</keyword>
<dbReference type="Pfam" id="PF03717">
    <property type="entry name" value="PBP_dimer"/>
    <property type="match status" value="1"/>
</dbReference>
<dbReference type="Proteomes" id="UP000003635">
    <property type="component" value="Unassembled WGS sequence"/>
</dbReference>
<dbReference type="Gene3D" id="3.30.1390.30">
    <property type="entry name" value="Penicillin-binding protein 2a, domain 3"/>
    <property type="match status" value="1"/>
</dbReference>
<comment type="subcellular location">
    <subcellularLocation>
        <location evidence="2">Cell membrane</location>
    </subcellularLocation>
    <subcellularLocation>
        <location evidence="1">Membrane</location>
        <topology evidence="1">Single-pass membrane protein</topology>
    </subcellularLocation>
</comment>
<dbReference type="Gene3D" id="3.40.710.10">
    <property type="entry name" value="DD-peptidase/beta-lactamase superfamily"/>
    <property type="match status" value="1"/>
</dbReference>
<keyword evidence="9" id="KW-0133">Cell shape</keyword>
<evidence type="ECO:0000256" key="6">
    <source>
        <dbReference type="ARBA" id="ARBA00022670"/>
    </source>
</evidence>